<keyword evidence="1" id="KW-0862">Zinc</keyword>
<feature type="chain" id="PRO_5042969376" description="B box-type domain-containing protein" evidence="3">
    <location>
        <begin position="20"/>
        <end position="216"/>
    </location>
</feature>
<evidence type="ECO:0000313" key="5">
    <source>
        <dbReference type="EMBL" id="KAK7272193.1"/>
    </source>
</evidence>
<comment type="caution">
    <text evidence="5">The sequence shown here is derived from an EMBL/GenBank/DDBJ whole genome shotgun (WGS) entry which is preliminary data.</text>
</comment>
<feature type="region of interest" description="Disordered" evidence="2">
    <location>
        <begin position="153"/>
        <end position="176"/>
    </location>
</feature>
<proteinExistence type="predicted"/>
<dbReference type="PANTHER" id="PTHR31065">
    <property type="entry name" value="PLATZ TRANSCRIPTION FACTOR FAMILY PROTEIN"/>
    <property type="match status" value="1"/>
</dbReference>
<dbReference type="GO" id="GO:0008270">
    <property type="term" value="F:zinc ion binding"/>
    <property type="evidence" value="ECO:0007669"/>
    <property type="project" value="UniProtKB-KW"/>
</dbReference>
<sequence>MFVTAWLEKLLSITTFFSACTLHAERPKSECNTYCIDCSEEFCYHCGLSSHKDHRQIQIRKSSHHEAVREEDIKKELDSNGVQTYVINSSRVIFLNKRRHNHPNSQKRGKNCSYRSQCKICSRNLMEPFRFCSLGCKLAWVKSESGSNVTRVKEEATEEKGITRTEPSKEDIELKDQDSKPVYESMVSSHNAQSIPKVIGFRSKRRKGIPHRAPFF</sequence>
<keyword evidence="1" id="KW-0479">Metal-binding</keyword>
<dbReference type="Pfam" id="PF04640">
    <property type="entry name" value="PLATZ"/>
    <property type="match status" value="1"/>
</dbReference>
<feature type="signal peptide" evidence="3">
    <location>
        <begin position="1"/>
        <end position="19"/>
    </location>
</feature>
<protein>
    <recommendedName>
        <fullName evidence="4">B box-type domain-containing protein</fullName>
    </recommendedName>
</protein>
<keyword evidence="6" id="KW-1185">Reference proteome</keyword>
<evidence type="ECO:0000256" key="2">
    <source>
        <dbReference type="SAM" id="MobiDB-lite"/>
    </source>
</evidence>
<accession>A0AAN9FHX5</accession>
<dbReference type="EMBL" id="JAYKXN010000007">
    <property type="protein sequence ID" value="KAK7272193.1"/>
    <property type="molecule type" value="Genomic_DNA"/>
</dbReference>
<dbReference type="Proteomes" id="UP001359559">
    <property type="component" value="Unassembled WGS sequence"/>
</dbReference>
<evidence type="ECO:0000256" key="3">
    <source>
        <dbReference type="SAM" id="SignalP"/>
    </source>
</evidence>
<organism evidence="5 6">
    <name type="scientific">Clitoria ternatea</name>
    <name type="common">Butterfly pea</name>
    <dbReference type="NCBI Taxonomy" id="43366"/>
    <lineage>
        <taxon>Eukaryota</taxon>
        <taxon>Viridiplantae</taxon>
        <taxon>Streptophyta</taxon>
        <taxon>Embryophyta</taxon>
        <taxon>Tracheophyta</taxon>
        <taxon>Spermatophyta</taxon>
        <taxon>Magnoliopsida</taxon>
        <taxon>eudicotyledons</taxon>
        <taxon>Gunneridae</taxon>
        <taxon>Pentapetalae</taxon>
        <taxon>rosids</taxon>
        <taxon>fabids</taxon>
        <taxon>Fabales</taxon>
        <taxon>Fabaceae</taxon>
        <taxon>Papilionoideae</taxon>
        <taxon>50 kb inversion clade</taxon>
        <taxon>NPAAA clade</taxon>
        <taxon>indigoferoid/millettioid clade</taxon>
        <taxon>Phaseoleae</taxon>
        <taxon>Clitoria</taxon>
    </lineage>
</organism>
<reference evidence="5 6" key="1">
    <citation type="submission" date="2024-01" db="EMBL/GenBank/DDBJ databases">
        <title>The genomes of 5 underutilized Papilionoideae crops provide insights into root nodulation and disease resistance.</title>
        <authorList>
            <person name="Yuan L."/>
        </authorList>
    </citation>
    <scope>NUCLEOTIDE SEQUENCE [LARGE SCALE GENOMIC DNA]</scope>
    <source>
        <strain evidence="5">LY-2023</strain>
        <tissue evidence="5">Leaf</tissue>
    </source>
</reference>
<evidence type="ECO:0000259" key="4">
    <source>
        <dbReference type="PROSITE" id="PS50119"/>
    </source>
</evidence>
<name>A0AAN9FHX5_CLITE</name>
<keyword evidence="1" id="KW-0863">Zinc-finger</keyword>
<evidence type="ECO:0000313" key="6">
    <source>
        <dbReference type="Proteomes" id="UP001359559"/>
    </source>
</evidence>
<evidence type="ECO:0000256" key="1">
    <source>
        <dbReference type="PROSITE-ProRule" id="PRU00024"/>
    </source>
</evidence>
<dbReference type="InterPro" id="IPR006734">
    <property type="entry name" value="PLATZ"/>
</dbReference>
<dbReference type="PROSITE" id="PS50119">
    <property type="entry name" value="ZF_BBOX"/>
    <property type="match status" value="1"/>
</dbReference>
<dbReference type="SUPFAM" id="SSF57845">
    <property type="entry name" value="B-box zinc-binding domain"/>
    <property type="match status" value="1"/>
</dbReference>
<gene>
    <name evidence="5" type="ORF">RJT34_28640</name>
</gene>
<dbReference type="AlphaFoldDB" id="A0AAN9FHX5"/>
<dbReference type="InterPro" id="IPR000315">
    <property type="entry name" value="Znf_B-box"/>
</dbReference>
<feature type="domain" description="B box-type" evidence="4">
    <location>
        <begin position="20"/>
        <end position="59"/>
    </location>
</feature>
<dbReference type="PANTHER" id="PTHR31065:SF42">
    <property type="entry name" value="PLATZ TRANSCRIPTION FACTOR FAMILY PROTEIN"/>
    <property type="match status" value="1"/>
</dbReference>
<keyword evidence="3" id="KW-0732">Signal</keyword>